<organism evidence="1 2">
    <name type="scientific">Aeribacillus composti</name>
    <dbReference type="NCBI Taxonomy" id="1868734"/>
    <lineage>
        <taxon>Bacteria</taxon>
        <taxon>Bacillati</taxon>
        <taxon>Bacillota</taxon>
        <taxon>Bacilli</taxon>
        <taxon>Bacillales</taxon>
        <taxon>Bacillaceae</taxon>
        <taxon>Aeribacillus</taxon>
    </lineage>
</organism>
<proteinExistence type="predicted"/>
<dbReference type="Proteomes" id="UP001303701">
    <property type="component" value="Chromosome"/>
</dbReference>
<accession>A0ABY9WE23</accession>
<dbReference type="RefSeq" id="WP_161939805.1">
    <property type="nucleotide sequence ID" value="NZ_CP134501.1"/>
</dbReference>
<name>A0ABY9WE23_9BACI</name>
<evidence type="ECO:0000313" key="2">
    <source>
        <dbReference type="Proteomes" id="UP001303701"/>
    </source>
</evidence>
<dbReference type="EMBL" id="CP134501">
    <property type="protein sequence ID" value="WNF34140.1"/>
    <property type="molecule type" value="Genomic_DNA"/>
</dbReference>
<sequence>MKENIKVFSSSSTKENAIKKKMMKKKIHPFGIKIYNSTTSGGCGCGKKGF</sequence>
<reference evidence="1 2" key="1">
    <citation type="submission" date="2023-09" db="EMBL/GenBank/DDBJ databases">
        <title>Different Types of Thermotolerant Ring-Cleaving Dioxygenases derived from Aeribacillus composti HB-1 applied for multiple aromatic hydrocarbons removal.</title>
        <authorList>
            <person name="Cao L."/>
            <person name="Li M."/>
            <person name="Ma T."/>
        </authorList>
    </citation>
    <scope>NUCLEOTIDE SEQUENCE [LARGE SCALE GENOMIC DNA]</scope>
    <source>
        <strain evidence="1 2">HB-1</strain>
    </source>
</reference>
<gene>
    <name evidence="1" type="ORF">RI196_05600</name>
</gene>
<evidence type="ECO:0008006" key="3">
    <source>
        <dbReference type="Google" id="ProtNLM"/>
    </source>
</evidence>
<protein>
    <recommendedName>
        <fullName evidence="3">HesB-like selenoprotein</fullName>
    </recommendedName>
</protein>
<keyword evidence="2" id="KW-1185">Reference proteome</keyword>
<evidence type="ECO:0000313" key="1">
    <source>
        <dbReference type="EMBL" id="WNF34140.1"/>
    </source>
</evidence>
<dbReference type="GeneID" id="301125428"/>